<dbReference type="EMBL" id="JAMXFA010000008">
    <property type="protein sequence ID" value="MCT7977717.1"/>
    <property type="molecule type" value="Genomic_DNA"/>
</dbReference>
<evidence type="ECO:0000256" key="1">
    <source>
        <dbReference type="SAM" id="MobiDB-lite"/>
    </source>
</evidence>
<dbReference type="PROSITE" id="PS51194">
    <property type="entry name" value="HELICASE_CTER"/>
    <property type="match status" value="1"/>
</dbReference>
<sequence>MKLIKLPPVLPGKLDLAAINQQLREGRAKLDWSGVQSAPDEALAVLLEGIDSDSEVLNIDEGVSDRIIQVISNFLKVRSDTSSPPSSVLSDPSSLDKIPQQTTPKNPPKKPRGVKSSDSSEQLSFVKTEYVAASNPEKTGSLIESKLSLQIDQSESPPSSEILPPSSLLNKPSPAQIRAELEEIIINDLLGPVGGETEEIDENRVGDRYLVGVLAPLLRNKAAEEGPEEQDDIAVVGKDSAEEGTTEKSVATATTMFPSSMGLTFCVEGSAEELEIAASWGKYEREKSEIIFKENGDPKTVWKRYPITATHRKPLKDGQTIEWVPSLEQAPEVFIKGQTRRMDSGDWIVTLFLVNGQQEPAKLRDRAWVFQPQLIVRSPDPNHRNIFIKRPLPIALDNLDPMVRAENEAMGMLYRRQVEFAVGHGVSVDVVTQNSSLILHPSSFIPHPSSFLTTATELKTTFIPSYEVPKTTPPKLEEIPELAGLSLDMKELAQGSPEELPRLLNPLPNAYQIWIEGQRQRFNQLDAGLEHYQEAANRAIANCEKTLKRIQAGIAILQTQPQALKAFQFANEAMWQQRLHSLYAEKVRRGETPTLEGLDLPKNRSWYPFQLAFVLLNLPSLTDLHHGDRTHPTEAIADLLWFPTGGGKTEAYLGLTAYTLGIRRLQGIVGDRDGEHGVAVLMRYTLRLLTLQQFQRATTLICACESIRRQDEKTWGREPFRIGLWVGQNSTPNYTAQSEEYTKQERGQAYTGGTGSPHQLTNCPWCGTAIDPGKHIHVDPVDKGTGRTLIKCGDAIGRCIFAKGEGLPVIVVDEEIYRRLPSLLIATVDKFAQMPWKGEVQMLFGQVNGYCDRHGFRSPDLDDKNTHKQTNKLPAAKTVSHLKLRPPDLIIQDELHLISGPLGTLVGLYETAVDELASWEINGQKIRPKVVASTATIRQAETQVYNLFLRKLQVFPPQALDIEDNFFSRQRDPSEEYPGRRYLGICAPGKRLKAAMIRVYVAALAAAQTLYEKYGKEVDPWMTLVGYFNSLRELGGTRRLVEDDIRTRLGQMDRRGLAKRYLNNLDELTSRKDSTEIPVILDKLEIPFDPDRAEENQKRRKAGEKVKNPDPLDVILATNMISVGVDVKRLGIMVVCGQPKNTAEYIQATSRVGRTYPGLVLTVYNWARPRDLSHYERFQHYHATFYQNVEALSVTPFAPGALYRGLTALLVSLIRLGDETLNGNEAAGKIERDRALVQQAIETIVHRAEAIGGVPQGQAVRRELEAKLDRWLFLAQNRTGGGILKYRAIKRDGITIELLKSAGNGPWQEFTCLNSLRNVEPPIGLIFTDEPPDDESDRLPQPYLPSENRS</sequence>
<evidence type="ECO:0000313" key="4">
    <source>
        <dbReference type="Proteomes" id="UP001525961"/>
    </source>
</evidence>
<feature type="region of interest" description="Disordered" evidence="1">
    <location>
        <begin position="1326"/>
        <end position="1350"/>
    </location>
</feature>
<dbReference type="InterPro" id="IPR001650">
    <property type="entry name" value="Helicase_C-like"/>
</dbReference>
<dbReference type="Gene3D" id="3.40.50.300">
    <property type="entry name" value="P-loop containing nucleotide triphosphate hydrolases"/>
    <property type="match status" value="1"/>
</dbReference>
<keyword evidence="4" id="KW-1185">Reference proteome</keyword>
<feature type="region of interest" description="Disordered" evidence="1">
    <location>
        <begin position="150"/>
        <end position="171"/>
    </location>
</feature>
<dbReference type="Pfam" id="PF00271">
    <property type="entry name" value="Helicase_C"/>
    <property type="match status" value="1"/>
</dbReference>
<comment type="caution">
    <text evidence="3">The sequence shown here is derived from an EMBL/GenBank/DDBJ whole genome shotgun (WGS) entry which is preliminary data.</text>
</comment>
<dbReference type="GO" id="GO:0004386">
    <property type="term" value="F:helicase activity"/>
    <property type="evidence" value="ECO:0007669"/>
    <property type="project" value="UniProtKB-KW"/>
</dbReference>
<feature type="compositionally biased region" description="Low complexity" evidence="1">
    <location>
        <begin position="80"/>
        <end position="104"/>
    </location>
</feature>
<evidence type="ECO:0000313" key="3">
    <source>
        <dbReference type="EMBL" id="MCT7977717.1"/>
    </source>
</evidence>
<dbReference type="NCBIfam" id="NF038325">
    <property type="entry name" value="DISARM_DrmAS"/>
    <property type="match status" value="1"/>
</dbReference>
<reference evidence="3 4" key="1">
    <citation type="journal article" date="2022" name="Front. Microbiol.">
        <title>High genomic differentiation and limited gene flow indicate recent cryptic speciation within the genus Laspinema (cyanobacteria).</title>
        <authorList>
            <person name="Stanojkovic A."/>
            <person name="Skoupy S."/>
            <person name="Skaloud P."/>
            <person name="Dvorak P."/>
        </authorList>
    </citation>
    <scope>NUCLEOTIDE SEQUENCE [LARGE SCALE GENOMIC DNA]</scope>
    <source>
        <strain evidence="3 4">D3b</strain>
    </source>
</reference>
<dbReference type="InterPro" id="IPR027417">
    <property type="entry name" value="P-loop_NTPase"/>
</dbReference>
<dbReference type="SUPFAM" id="SSF52540">
    <property type="entry name" value="P-loop containing nucleoside triphosphate hydrolases"/>
    <property type="match status" value="2"/>
</dbReference>
<keyword evidence="3" id="KW-0347">Helicase</keyword>
<dbReference type="RefSeq" id="WP_261235180.1">
    <property type="nucleotide sequence ID" value="NZ_JAMXFA010000008.1"/>
</dbReference>
<dbReference type="Proteomes" id="UP001525961">
    <property type="component" value="Unassembled WGS sequence"/>
</dbReference>
<organism evidence="3 4">
    <name type="scientific">Laspinema olomoucense D3b</name>
    <dbReference type="NCBI Taxonomy" id="2953688"/>
    <lineage>
        <taxon>Bacteria</taxon>
        <taxon>Bacillati</taxon>
        <taxon>Cyanobacteriota</taxon>
        <taxon>Cyanophyceae</taxon>
        <taxon>Oscillatoriophycideae</taxon>
        <taxon>Oscillatoriales</taxon>
        <taxon>Laspinemataceae</taxon>
        <taxon>Laspinema</taxon>
        <taxon>Laspinema olomoucense</taxon>
    </lineage>
</organism>
<dbReference type="SMART" id="SM00490">
    <property type="entry name" value="HELICc"/>
    <property type="match status" value="1"/>
</dbReference>
<feature type="compositionally biased region" description="Low complexity" evidence="1">
    <location>
        <begin position="154"/>
        <end position="171"/>
    </location>
</feature>
<dbReference type="CDD" id="cd18785">
    <property type="entry name" value="SF2_C"/>
    <property type="match status" value="1"/>
</dbReference>
<name>A0ABT2N553_9CYAN</name>
<proteinExistence type="predicted"/>
<keyword evidence="3" id="KW-0067">ATP-binding</keyword>
<gene>
    <name evidence="3" type="primary">drmA</name>
    <name evidence="3" type="ORF">NG792_08370</name>
</gene>
<feature type="region of interest" description="Disordered" evidence="1">
    <location>
        <begin position="78"/>
        <end position="121"/>
    </location>
</feature>
<evidence type="ECO:0000259" key="2">
    <source>
        <dbReference type="PROSITE" id="PS51194"/>
    </source>
</evidence>
<accession>A0ABT2N553</accession>
<protein>
    <submittedName>
        <fullName evidence="3">DISARM system helicase DrmA</fullName>
    </submittedName>
</protein>
<feature type="domain" description="Helicase C-terminal" evidence="2">
    <location>
        <begin position="1044"/>
        <end position="1193"/>
    </location>
</feature>
<keyword evidence="3" id="KW-0378">Hydrolase</keyword>
<keyword evidence="3" id="KW-0547">Nucleotide-binding</keyword>